<dbReference type="GO" id="GO:0005794">
    <property type="term" value="C:Golgi apparatus"/>
    <property type="evidence" value="ECO:0007669"/>
    <property type="project" value="InterPro"/>
</dbReference>
<dbReference type="InterPro" id="IPR036034">
    <property type="entry name" value="PDZ_sf"/>
</dbReference>
<evidence type="ECO:0000256" key="1">
    <source>
        <dbReference type="SAM" id="Coils"/>
    </source>
</evidence>
<accession>A0AAJ6QNS3</accession>
<dbReference type="InterPro" id="IPR038879">
    <property type="entry name" value="GOPC"/>
</dbReference>
<dbReference type="PANTHER" id="PTHR16528:SF2">
    <property type="entry name" value="GOLGI-ASSOCIATED PDZ AND COILED-COIL MOTIF-CONTAINING PROTEIN"/>
    <property type="match status" value="1"/>
</dbReference>
<sequence length="411" mass="46265">MGTSEKTATPGPVALKWVQLLEKEFDKVYIELDAMLGDLEEEHQPLCFQGREKLTALSAAFGQLVHKTLAVCDLNVKLQEQFDETKSQLFSSESSLVVAEKETRALISRLQAAQLEASRQRKVSTDEDAQAIQSRLEEEMRSILDEVERDARLKSELNFLRQENERLRKSLINSESELVGAKLAAKYLDKELAGRIQQIQLLNGNLKPAEQDRLWCQLQSEIRLHRHKTVIMACRARLDHYALEQERARSARMPPSGEVRRVVVYKTHNEGLGISITGGKEHGVPILVSEVHPHMAAWRSGQLFVGDAILSVNDVDIRNALHDEAVEVLSRQDGSVELEVLWIDEEKHDEKEIDREKENARLKYHFFLPKDLTADVDHVDGGGSMESQDTKTTSSPKTDASVKGSDSGSLD</sequence>
<dbReference type="Gene3D" id="2.30.42.10">
    <property type="match status" value="1"/>
</dbReference>
<keyword evidence="1" id="KW-0175">Coiled coil</keyword>
<dbReference type="GeneID" id="100900667"/>
<feature type="domain" description="PDZ" evidence="3">
    <location>
        <begin position="261"/>
        <end position="344"/>
    </location>
</feature>
<organism evidence="4 5">
    <name type="scientific">Galendromus occidentalis</name>
    <name type="common">western predatory mite</name>
    <dbReference type="NCBI Taxonomy" id="34638"/>
    <lineage>
        <taxon>Eukaryota</taxon>
        <taxon>Metazoa</taxon>
        <taxon>Ecdysozoa</taxon>
        <taxon>Arthropoda</taxon>
        <taxon>Chelicerata</taxon>
        <taxon>Arachnida</taxon>
        <taxon>Acari</taxon>
        <taxon>Parasitiformes</taxon>
        <taxon>Mesostigmata</taxon>
        <taxon>Gamasina</taxon>
        <taxon>Phytoseioidea</taxon>
        <taxon>Phytoseiidae</taxon>
        <taxon>Typhlodrominae</taxon>
        <taxon>Galendromus</taxon>
    </lineage>
</organism>
<dbReference type="GO" id="GO:0016020">
    <property type="term" value="C:membrane"/>
    <property type="evidence" value="ECO:0007669"/>
    <property type="project" value="TreeGrafter"/>
</dbReference>
<feature type="region of interest" description="Disordered" evidence="2">
    <location>
        <begin position="374"/>
        <end position="411"/>
    </location>
</feature>
<dbReference type="PROSITE" id="PS50106">
    <property type="entry name" value="PDZ"/>
    <property type="match status" value="1"/>
</dbReference>
<dbReference type="KEGG" id="goe:100900667"/>
<proteinExistence type="predicted"/>
<dbReference type="InterPro" id="IPR001478">
    <property type="entry name" value="PDZ"/>
</dbReference>
<dbReference type="Pfam" id="PF00595">
    <property type="entry name" value="PDZ"/>
    <property type="match status" value="1"/>
</dbReference>
<dbReference type="GO" id="GO:0044325">
    <property type="term" value="F:transmembrane transporter binding"/>
    <property type="evidence" value="ECO:0007669"/>
    <property type="project" value="TreeGrafter"/>
</dbReference>
<dbReference type="AlphaFoldDB" id="A0AAJ6QNS3"/>
<protein>
    <submittedName>
        <fullName evidence="5">Golgi-associated PDZ and coiled-coil motif-containing protein</fullName>
    </submittedName>
</protein>
<dbReference type="Proteomes" id="UP000694867">
    <property type="component" value="Unplaced"/>
</dbReference>
<dbReference type="GO" id="GO:0030140">
    <property type="term" value="C:trans-Golgi network transport vesicle"/>
    <property type="evidence" value="ECO:0007669"/>
    <property type="project" value="TreeGrafter"/>
</dbReference>
<dbReference type="GO" id="GO:2000009">
    <property type="term" value="P:negative regulation of protein localization to cell surface"/>
    <property type="evidence" value="ECO:0007669"/>
    <property type="project" value="TreeGrafter"/>
</dbReference>
<evidence type="ECO:0000313" key="4">
    <source>
        <dbReference type="Proteomes" id="UP000694867"/>
    </source>
</evidence>
<dbReference type="PANTHER" id="PTHR16528">
    <property type="entry name" value="GOLGI-ASSOCIATED PDZ AND COILED-COIL MOTIF-CONTAINING"/>
    <property type="match status" value="1"/>
</dbReference>
<reference evidence="5" key="1">
    <citation type="submission" date="2025-08" db="UniProtKB">
        <authorList>
            <consortium name="RefSeq"/>
        </authorList>
    </citation>
    <scope>IDENTIFICATION</scope>
</reference>
<name>A0AAJ6QNS3_9ACAR</name>
<gene>
    <name evidence="5" type="primary">LOC100900667</name>
</gene>
<feature type="coiled-coil region" evidence="1">
    <location>
        <begin position="150"/>
        <end position="177"/>
    </location>
</feature>
<dbReference type="RefSeq" id="XP_003738961.1">
    <property type="nucleotide sequence ID" value="XM_003738913.2"/>
</dbReference>
<evidence type="ECO:0000259" key="3">
    <source>
        <dbReference type="PROSITE" id="PS50106"/>
    </source>
</evidence>
<evidence type="ECO:0000313" key="5">
    <source>
        <dbReference type="RefSeq" id="XP_003738961.1"/>
    </source>
</evidence>
<evidence type="ECO:0000256" key="2">
    <source>
        <dbReference type="SAM" id="MobiDB-lite"/>
    </source>
</evidence>
<dbReference type="SUPFAM" id="SSF50156">
    <property type="entry name" value="PDZ domain-like"/>
    <property type="match status" value="1"/>
</dbReference>
<keyword evidence="4" id="KW-1185">Reference proteome</keyword>
<dbReference type="SMART" id="SM00228">
    <property type="entry name" value="PDZ"/>
    <property type="match status" value="1"/>
</dbReference>
<feature type="compositionally biased region" description="Polar residues" evidence="2">
    <location>
        <begin position="385"/>
        <end position="411"/>
    </location>
</feature>